<dbReference type="Proteomes" id="UP001056778">
    <property type="component" value="Chromosome 1"/>
</dbReference>
<comment type="caution">
    <text evidence="1">The sequence shown here is derived from an EMBL/GenBank/DDBJ whole genome shotgun (WGS) entry which is preliminary data.</text>
</comment>
<accession>A0ACB9TWE8</accession>
<organism evidence="1 2">
    <name type="scientific">Holotrichia oblita</name>
    <name type="common">Chafer beetle</name>
    <dbReference type="NCBI Taxonomy" id="644536"/>
    <lineage>
        <taxon>Eukaryota</taxon>
        <taxon>Metazoa</taxon>
        <taxon>Ecdysozoa</taxon>
        <taxon>Arthropoda</taxon>
        <taxon>Hexapoda</taxon>
        <taxon>Insecta</taxon>
        <taxon>Pterygota</taxon>
        <taxon>Neoptera</taxon>
        <taxon>Endopterygota</taxon>
        <taxon>Coleoptera</taxon>
        <taxon>Polyphaga</taxon>
        <taxon>Scarabaeiformia</taxon>
        <taxon>Scarabaeidae</taxon>
        <taxon>Melolonthinae</taxon>
        <taxon>Holotrichia</taxon>
    </lineage>
</organism>
<sequence length="124" mass="13643">MVNILIGCTGSVATIKLPVLIETLKIQFKSSYDKCDGLCDNLLTCTARAWDISKPLILCPAMNTKMYNHPITDVHLKLLESWGYHIIPVIEKTLMCGDTGAGAMAEVNTIVNYLINICVTKNIT</sequence>
<evidence type="ECO:0000313" key="1">
    <source>
        <dbReference type="EMBL" id="KAI4471092.1"/>
    </source>
</evidence>
<evidence type="ECO:0000313" key="2">
    <source>
        <dbReference type="Proteomes" id="UP001056778"/>
    </source>
</evidence>
<name>A0ACB9TWE8_HOLOL</name>
<keyword evidence="2" id="KW-1185">Reference proteome</keyword>
<protein>
    <submittedName>
        <fullName evidence="1">Homo-oligomeric flavin containing cys decarboxylase family</fullName>
    </submittedName>
</protein>
<proteinExistence type="predicted"/>
<reference evidence="1" key="1">
    <citation type="submission" date="2022-04" db="EMBL/GenBank/DDBJ databases">
        <title>Chromosome-scale genome assembly of Holotrichia oblita Faldermann.</title>
        <authorList>
            <person name="Rongchong L."/>
        </authorList>
    </citation>
    <scope>NUCLEOTIDE SEQUENCE</scope>
    <source>
        <strain evidence="1">81SQS9</strain>
    </source>
</reference>
<dbReference type="EMBL" id="CM043015">
    <property type="protein sequence ID" value="KAI4471092.1"/>
    <property type="molecule type" value="Genomic_DNA"/>
</dbReference>
<gene>
    <name evidence="1" type="ORF">MML48_1g19250</name>
</gene>